<protein>
    <submittedName>
        <fullName evidence="1">Uncharacterized protein</fullName>
    </submittedName>
</protein>
<dbReference type="EMBL" id="CM046394">
    <property type="protein sequence ID" value="KAI8547871.1"/>
    <property type="molecule type" value="Genomic_DNA"/>
</dbReference>
<evidence type="ECO:0000313" key="1">
    <source>
        <dbReference type="EMBL" id="KAI8547871.1"/>
    </source>
</evidence>
<keyword evidence="2" id="KW-1185">Reference proteome</keyword>
<evidence type="ECO:0000313" key="2">
    <source>
        <dbReference type="Proteomes" id="UP001062846"/>
    </source>
</evidence>
<gene>
    <name evidence="1" type="ORF">RHMOL_Rhmol07G0228800</name>
</gene>
<proteinExistence type="predicted"/>
<dbReference type="Proteomes" id="UP001062846">
    <property type="component" value="Chromosome 7"/>
</dbReference>
<accession>A0ACC0N3P6</accession>
<reference evidence="1" key="1">
    <citation type="submission" date="2022-02" db="EMBL/GenBank/DDBJ databases">
        <title>Plant Genome Project.</title>
        <authorList>
            <person name="Zhang R.-G."/>
        </authorList>
    </citation>
    <scope>NUCLEOTIDE SEQUENCE</scope>
    <source>
        <strain evidence="1">AT1</strain>
    </source>
</reference>
<comment type="caution">
    <text evidence="1">The sequence shown here is derived from an EMBL/GenBank/DDBJ whole genome shotgun (WGS) entry which is preliminary data.</text>
</comment>
<name>A0ACC0N3P6_RHOML</name>
<organism evidence="1 2">
    <name type="scientific">Rhododendron molle</name>
    <name type="common">Chinese azalea</name>
    <name type="synonym">Azalea mollis</name>
    <dbReference type="NCBI Taxonomy" id="49168"/>
    <lineage>
        <taxon>Eukaryota</taxon>
        <taxon>Viridiplantae</taxon>
        <taxon>Streptophyta</taxon>
        <taxon>Embryophyta</taxon>
        <taxon>Tracheophyta</taxon>
        <taxon>Spermatophyta</taxon>
        <taxon>Magnoliopsida</taxon>
        <taxon>eudicotyledons</taxon>
        <taxon>Gunneridae</taxon>
        <taxon>Pentapetalae</taxon>
        <taxon>asterids</taxon>
        <taxon>Ericales</taxon>
        <taxon>Ericaceae</taxon>
        <taxon>Ericoideae</taxon>
        <taxon>Rhodoreae</taxon>
        <taxon>Rhododendron</taxon>
    </lineage>
</organism>
<sequence>MGGIDGLEDNVEALKGGNIRKKQPKQAIFRSATDVVSLSLSPDGMRNRNRIILNEAQTAWSLAKTKKVEREGPQEEVTSILYDVEDMQQKRREEEVNGL</sequence>